<dbReference type="InterPro" id="IPR016197">
    <property type="entry name" value="Chromo-like_dom_sf"/>
</dbReference>
<dbReference type="SMART" id="SM00298">
    <property type="entry name" value="CHROMO"/>
    <property type="match status" value="1"/>
</dbReference>
<dbReference type="Gramene" id="OE9A064764T1">
    <property type="protein sequence ID" value="OE9A064764C1"/>
    <property type="gene ID" value="OE9A064764"/>
</dbReference>
<feature type="domain" description="Chromo" evidence="1">
    <location>
        <begin position="27"/>
        <end position="85"/>
    </location>
</feature>
<dbReference type="AlphaFoldDB" id="A0A8S0RBY4"/>
<dbReference type="PROSITE" id="PS50013">
    <property type="entry name" value="CHROMO_2"/>
    <property type="match status" value="1"/>
</dbReference>
<keyword evidence="3" id="KW-1185">Reference proteome</keyword>
<protein>
    <recommendedName>
        <fullName evidence="1">Chromo domain-containing protein</fullName>
    </recommendedName>
</protein>
<sequence length="99" mass="11218">MDASLLTEWTQKKPTGVERADEAKNYHEVEKIVSHRTDSNGKRHFTVKWTGYDEEDELEEEALDGCLNLLQDYLRNKNMPLSKIEGELGASGSSGANYK</sequence>
<reference evidence="2 3" key="1">
    <citation type="submission" date="2019-12" db="EMBL/GenBank/DDBJ databases">
        <authorList>
            <person name="Alioto T."/>
            <person name="Alioto T."/>
            <person name="Gomez Garrido J."/>
        </authorList>
    </citation>
    <scope>NUCLEOTIDE SEQUENCE [LARGE SCALE GENOMIC DNA]</scope>
</reference>
<proteinExistence type="predicted"/>
<evidence type="ECO:0000313" key="3">
    <source>
        <dbReference type="Proteomes" id="UP000594638"/>
    </source>
</evidence>
<dbReference type="EMBL" id="CACTIH010002562">
    <property type="protein sequence ID" value="CAA2976816.1"/>
    <property type="molecule type" value="Genomic_DNA"/>
</dbReference>
<organism evidence="2 3">
    <name type="scientific">Olea europaea subsp. europaea</name>
    <dbReference type="NCBI Taxonomy" id="158383"/>
    <lineage>
        <taxon>Eukaryota</taxon>
        <taxon>Viridiplantae</taxon>
        <taxon>Streptophyta</taxon>
        <taxon>Embryophyta</taxon>
        <taxon>Tracheophyta</taxon>
        <taxon>Spermatophyta</taxon>
        <taxon>Magnoliopsida</taxon>
        <taxon>eudicotyledons</taxon>
        <taxon>Gunneridae</taxon>
        <taxon>Pentapetalae</taxon>
        <taxon>asterids</taxon>
        <taxon>lamiids</taxon>
        <taxon>Lamiales</taxon>
        <taxon>Oleaceae</taxon>
        <taxon>Oleeae</taxon>
        <taxon>Olea</taxon>
    </lineage>
</organism>
<dbReference type="SUPFAM" id="SSF54160">
    <property type="entry name" value="Chromo domain-like"/>
    <property type="match status" value="1"/>
</dbReference>
<evidence type="ECO:0000259" key="1">
    <source>
        <dbReference type="PROSITE" id="PS50013"/>
    </source>
</evidence>
<dbReference type="Pfam" id="PF00385">
    <property type="entry name" value="Chromo"/>
    <property type="match status" value="1"/>
</dbReference>
<gene>
    <name evidence="2" type="ORF">OLEA9_A064764</name>
</gene>
<dbReference type="Gene3D" id="2.40.50.40">
    <property type="match status" value="1"/>
</dbReference>
<name>A0A8S0RBY4_OLEEU</name>
<dbReference type="InterPro" id="IPR000953">
    <property type="entry name" value="Chromo/chromo_shadow_dom"/>
</dbReference>
<feature type="non-terminal residue" evidence="2">
    <location>
        <position position="99"/>
    </location>
</feature>
<dbReference type="InterPro" id="IPR023780">
    <property type="entry name" value="Chromo_domain"/>
</dbReference>
<accession>A0A8S0RBY4</accession>
<comment type="caution">
    <text evidence="2">The sequence shown here is derived from an EMBL/GenBank/DDBJ whole genome shotgun (WGS) entry which is preliminary data.</text>
</comment>
<evidence type="ECO:0000313" key="2">
    <source>
        <dbReference type="EMBL" id="CAA2976816.1"/>
    </source>
</evidence>
<dbReference type="Proteomes" id="UP000594638">
    <property type="component" value="Unassembled WGS sequence"/>
</dbReference>